<dbReference type="GO" id="GO:0006974">
    <property type="term" value="P:DNA damage response"/>
    <property type="evidence" value="ECO:0007669"/>
    <property type="project" value="TreeGrafter"/>
</dbReference>
<dbReference type="Pfam" id="PF22972">
    <property type="entry name" value="EVH1_PP4R3"/>
    <property type="match status" value="1"/>
</dbReference>
<dbReference type="EMBL" id="CAJVPY010001656">
    <property type="protein sequence ID" value="CAG8531164.1"/>
    <property type="molecule type" value="Genomic_DNA"/>
</dbReference>
<dbReference type="Pfam" id="PF00226">
    <property type="entry name" value="DnaJ"/>
    <property type="match status" value="1"/>
</dbReference>
<dbReference type="InterPro" id="IPR001623">
    <property type="entry name" value="DnaJ_domain"/>
</dbReference>
<proteinExistence type="predicted"/>
<dbReference type="GO" id="GO:0072542">
    <property type="term" value="F:protein phosphatase activator activity"/>
    <property type="evidence" value="ECO:0007669"/>
    <property type="project" value="TreeGrafter"/>
</dbReference>
<dbReference type="InterPro" id="IPR006887">
    <property type="entry name" value="P4R3-like_central_dom"/>
</dbReference>
<gene>
    <name evidence="6" type="ORF">DERYTH_LOCUS4351</name>
</gene>
<feature type="transmembrane region" description="Helical" evidence="4">
    <location>
        <begin position="194"/>
        <end position="212"/>
    </location>
</feature>
<dbReference type="PROSITE" id="PS00636">
    <property type="entry name" value="DNAJ_1"/>
    <property type="match status" value="1"/>
</dbReference>
<feature type="transmembrane region" description="Helical" evidence="4">
    <location>
        <begin position="88"/>
        <end position="113"/>
    </location>
</feature>
<dbReference type="SMART" id="SM00271">
    <property type="entry name" value="DnaJ"/>
    <property type="match status" value="1"/>
</dbReference>
<dbReference type="PANTHER" id="PTHR23318:SF0">
    <property type="entry name" value="SERINE_THREONINE-PROTEIN PHOSPHATASE 4 REGULATORY SUBUNIT 3"/>
    <property type="match status" value="1"/>
</dbReference>
<feature type="transmembrane region" description="Helical" evidence="4">
    <location>
        <begin position="341"/>
        <end position="360"/>
    </location>
</feature>
<dbReference type="CDD" id="cd06257">
    <property type="entry name" value="DnaJ"/>
    <property type="match status" value="1"/>
</dbReference>
<keyword evidence="4" id="KW-0812">Transmembrane</keyword>
<evidence type="ECO:0000259" key="5">
    <source>
        <dbReference type="PROSITE" id="PS50076"/>
    </source>
</evidence>
<keyword evidence="4" id="KW-0472">Membrane</keyword>
<feature type="transmembrane region" description="Helical" evidence="4">
    <location>
        <begin position="297"/>
        <end position="321"/>
    </location>
</feature>
<dbReference type="Pfam" id="PF10269">
    <property type="entry name" value="Tmemb_185A"/>
    <property type="match status" value="1"/>
</dbReference>
<feature type="transmembrane region" description="Helical" evidence="4">
    <location>
        <begin position="219"/>
        <end position="238"/>
    </location>
</feature>
<dbReference type="PANTHER" id="PTHR23318">
    <property type="entry name" value="ATP SYNTHASE GAMMA-RELATED"/>
    <property type="match status" value="1"/>
</dbReference>
<dbReference type="InterPro" id="IPR055236">
    <property type="entry name" value="EVH1_PP4R3"/>
</dbReference>
<feature type="compositionally biased region" description="Polar residues" evidence="3">
    <location>
        <begin position="1042"/>
        <end position="1053"/>
    </location>
</feature>
<dbReference type="InterPro" id="IPR018253">
    <property type="entry name" value="DnaJ_domain_CS"/>
</dbReference>
<feature type="compositionally biased region" description="Basic and acidic residues" evidence="3">
    <location>
        <begin position="1095"/>
        <end position="1121"/>
    </location>
</feature>
<feature type="compositionally biased region" description="Polar residues" evidence="3">
    <location>
        <begin position="1081"/>
        <end position="1094"/>
    </location>
</feature>
<dbReference type="InterPro" id="IPR019396">
    <property type="entry name" value="TM_Fragile-X-F-assoc"/>
</dbReference>
<comment type="subcellular location">
    <subcellularLocation>
        <location evidence="1">Nucleus</location>
    </subcellularLocation>
</comment>
<comment type="caution">
    <text evidence="6">The sequence shown here is derived from an EMBL/GenBank/DDBJ whole genome shotgun (WGS) entry which is preliminary data.</text>
</comment>
<evidence type="ECO:0000313" key="6">
    <source>
        <dbReference type="EMBL" id="CAG8531164.1"/>
    </source>
</evidence>
<dbReference type="GO" id="GO:0005654">
    <property type="term" value="C:nucleoplasm"/>
    <property type="evidence" value="ECO:0007669"/>
    <property type="project" value="TreeGrafter"/>
</dbReference>
<dbReference type="OrthoDB" id="27483at2759"/>
<dbReference type="PRINTS" id="PR00625">
    <property type="entry name" value="JDOMAIN"/>
</dbReference>
<dbReference type="PROSITE" id="PS50076">
    <property type="entry name" value="DNAJ_2"/>
    <property type="match status" value="1"/>
</dbReference>
<dbReference type="Pfam" id="PF04802">
    <property type="entry name" value="PP4R3"/>
    <property type="match status" value="1"/>
</dbReference>
<name>A0A9N9FFT8_9GLOM</name>
<dbReference type="InterPro" id="IPR051137">
    <property type="entry name" value="PP4R3-like"/>
</dbReference>
<dbReference type="SUPFAM" id="SSF46565">
    <property type="entry name" value="Chaperone J-domain"/>
    <property type="match status" value="1"/>
</dbReference>
<dbReference type="GO" id="GO:0030289">
    <property type="term" value="C:protein phosphatase 4 complex"/>
    <property type="evidence" value="ECO:0007669"/>
    <property type="project" value="TreeGrafter"/>
</dbReference>
<dbReference type="SUPFAM" id="SSF48371">
    <property type="entry name" value="ARM repeat"/>
    <property type="match status" value="1"/>
</dbReference>
<sequence>MERDTYALYHTLGVQKTATEEEIKKAYRRLALRYHPDKNPNAADQFKAITHAYEILGDPKKRQVYDKYGEMGISMLDSVAGFLLDPEIQGPLCMLFTILSILVILIILFFVFLSIRVDGAVSWSYGIVFLPIWIEDFILFLVLIAYANARKDPSEDGDNDDEYEGLYHQDPEVREQAREARRKQQRALYRTRNFLYNAYLVMIVLFEAFIVLRADDKISWSAAIIFAPYFIVEGINLYPNFLEFLDLLKSTRVLDVNGRPSIYLKIKCFFDTFWWFIIRVSFAILIVLRIDQIIVCSWGLVFIPLYLVGIKYGLRILWLWWNLRRTESLQNKGKVDVVVGAISFVVVGTLFYTVIGLLASRLDGNTGIKVSSILIPVFITLSFAFCCTGCCLPCILLVWNADDLESGSDPSLKTYDKRITYPTAAGPSTSFASGSNETAKDDACIIVRSEEDTAVLLLNSRIMKDHDYQKQQDTLVVWTEPNGLDLALSFQEAEGCTEIWEFISDIKVRMGNSNSSDARSSPPPEPEIPNMTIKLPEPTLSNLEEIETIIKVSSRSIYEREKLAAFVTQDLEDLKDLHRLCNIMKGIIMLQDSEIYEFILRDDVIMQVVGMLEYDPEFPNYKANHRQYLADNSKFKEIVKIKDKAIETKIHETFRLQYLKDVVFARVFDDPTSSILSSLIFFNHVDICKHFSQDDEFLEELFNIVNEENGSPKRKRDVIMFVQQLCFIAKSIHVQHKKELYRSLARHGLFKVFDHSLVDDDPTVKTAGGEILASLLDTDASIIRSHIVKQAEGKKKTLAETIIERFIQDSDLGVKAQYAEALRLLLDMNAGLSEMGFIVPESLSLLQPKHDDDIDNFLNLFYEELISKMVKPVSDLEKEDVLSLSPDIAALCFHICELLSFVIRQHTFRSKYFVLSTDISSKICMLFRCPEKYVKLAALRYFRACIGMKEDFYNRYLVRNNLFDPIIRVFMETKGRDNLLNSAFLELFDSIRKDNIKYLITHIMERHGEQLLKIDYVDTFQQLQLRYEQNKEILIGSDKSPGESSQSQSNIRQTGREGWSSGIGDEDEDAYFNTSDEEDNISNTSGECSKIVTTKQDDESKEGSIPEDESKSPADSKEESKTSNVGTVGLVDYPDDDDENVKKNIDESVASETSEASDKQQTSTSPPLSPRPTCYKRGIPLVKWVLTQEKWIEDSAIVSDVETENEEGTHRIILFLCMIDDGLSVIGKKKNTPRNY</sequence>
<dbReference type="InterPro" id="IPR011993">
    <property type="entry name" value="PH-like_dom_sf"/>
</dbReference>
<evidence type="ECO:0000256" key="2">
    <source>
        <dbReference type="ARBA" id="ARBA00023242"/>
    </source>
</evidence>
<keyword evidence="7" id="KW-1185">Reference proteome</keyword>
<feature type="region of interest" description="Disordered" evidence="3">
    <location>
        <begin position="1036"/>
        <end position="1172"/>
    </location>
</feature>
<dbReference type="Gene3D" id="1.10.287.110">
    <property type="entry name" value="DnaJ domain"/>
    <property type="match status" value="1"/>
</dbReference>
<evidence type="ECO:0000256" key="4">
    <source>
        <dbReference type="SAM" id="Phobius"/>
    </source>
</evidence>
<dbReference type="InterPro" id="IPR016024">
    <property type="entry name" value="ARM-type_fold"/>
</dbReference>
<keyword evidence="2" id="KW-0539">Nucleus</keyword>
<protein>
    <submittedName>
        <fullName evidence="6">5312_t:CDS:1</fullName>
    </submittedName>
</protein>
<organism evidence="6 7">
    <name type="scientific">Dentiscutata erythropus</name>
    <dbReference type="NCBI Taxonomy" id="1348616"/>
    <lineage>
        <taxon>Eukaryota</taxon>
        <taxon>Fungi</taxon>
        <taxon>Fungi incertae sedis</taxon>
        <taxon>Mucoromycota</taxon>
        <taxon>Glomeromycotina</taxon>
        <taxon>Glomeromycetes</taxon>
        <taxon>Diversisporales</taxon>
        <taxon>Gigasporaceae</taxon>
        <taxon>Dentiscutata</taxon>
    </lineage>
</organism>
<feature type="transmembrane region" description="Helical" evidence="4">
    <location>
        <begin position="125"/>
        <end position="147"/>
    </location>
</feature>
<evidence type="ECO:0000313" key="7">
    <source>
        <dbReference type="Proteomes" id="UP000789405"/>
    </source>
</evidence>
<feature type="domain" description="J" evidence="5">
    <location>
        <begin position="7"/>
        <end position="69"/>
    </location>
</feature>
<evidence type="ECO:0000256" key="1">
    <source>
        <dbReference type="ARBA" id="ARBA00004123"/>
    </source>
</evidence>
<dbReference type="Proteomes" id="UP000789405">
    <property type="component" value="Unassembled WGS sequence"/>
</dbReference>
<dbReference type="InterPro" id="IPR036869">
    <property type="entry name" value="J_dom_sf"/>
</dbReference>
<feature type="transmembrane region" description="Helical" evidence="4">
    <location>
        <begin position="273"/>
        <end position="290"/>
    </location>
</feature>
<dbReference type="Gene3D" id="2.30.29.30">
    <property type="entry name" value="Pleckstrin-homology domain (PH domain)/Phosphotyrosine-binding domain (PTB)"/>
    <property type="match status" value="1"/>
</dbReference>
<dbReference type="AlphaFoldDB" id="A0A9N9FFT8"/>
<reference evidence="6" key="1">
    <citation type="submission" date="2021-06" db="EMBL/GenBank/DDBJ databases">
        <authorList>
            <person name="Kallberg Y."/>
            <person name="Tangrot J."/>
            <person name="Rosling A."/>
        </authorList>
    </citation>
    <scope>NUCLEOTIDE SEQUENCE</scope>
    <source>
        <strain evidence="6">MA453B</strain>
    </source>
</reference>
<evidence type="ECO:0000256" key="3">
    <source>
        <dbReference type="SAM" id="MobiDB-lite"/>
    </source>
</evidence>
<accession>A0A9N9FFT8</accession>
<keyword evidence="4" id="KW-1133">Transmembrane helix</keyword>
<feature type="compositionally biased region" description="Acidic residues" evidence="3">
    <location>
        <begin position="1064"/>
        <end position="1080"/>
    </location>
</feature>